<keyword evidence="2" id="KW-0675">Receptor</keyword>
<dbReference type="PROSITE" id="PS50104">
    <property type="entry name" value="TIR"/>
    <property type="match status" value="1"/>
</dbReference>
<dbReference type="SUPFAM" id="SSF52200">
    <property type="entry name" value="Toll/Interleukin receptor TIR domain"/>
    <property type="match status" value="1"/>
</dbReference>
<gene>
    <name evidence="2" type="ORF">I6N96_15055</name>
</gene>
<protein>
    <submittedName>
        <fullName evidence="2">Toll/interleukin-1 receptor domain-containing protein</fullName>
    </submittedName>
</protein>
<dbReference type="InterPro" id="IPR000157">
    <property type="entry name" value="TIR_dom"/>
</dbReference>
<dbReference type="EMBL" id="JAEDXU010000008">
    <property type="protein sequence ID" value="MBP1047604.1"/>
    <property type="molecule type" value="Genomic_DNA"/>
</dbReference>
<sequence>MRRKVFISHCNKDKKYSDIFAELLKIFGFRNEDIFYSSKVETGVNPGELIFDRLKKELKDEPIVLYFLSNNYYRSVPCLNEMGASWVMTDEHYPVALPNFSHKDIKGALDSNHLMLMLNTQLDVTEIFKLMKQICEAAEVEIPLEVAFNSSKYIQPLFEKLEELIYLSNFLLPDENGFFETVLGEERDIGDRKEISYCFKLAKPVAEKYIGLAKFKNQDDNFLFFDKEGEYQVGDRVRFKLKDKGKLCRMKDYPRKLIDIYISSIERIVDEEREVQG</sequence>
<accession>A0ABS4CPA1</accession>
<dbReference type="Gene3D" id="3.40.50.10140">
    <property type="entry name" value="Toll/interleukin-1 receptor homology (TIR) domain"/>
    <property type="match status" value="1"/>
</dbReference>
<proteinExistence type="predicted"/>
<evidence type="ECO:0000313" key="2">
    <source>
        <dbReference type="EMBL" id="MBP1047604.1"/>
    </source>
</evidence>
<feature type="domain" description="TIR" evidence="1">
    <location>
        <begin position="1"/>
        <end position="138"/>
    </location>
</feature>
<dbReference type="RefSeq" id="WP_209558380.1">
    <property type="nucleotide sequence ID" value="NZ_JAEDXU010000008.1"/>
</dbReference>
<dbReference type="InterPro" id="IPR035897">
    <property type="entry name" value="Toll_tir_struct_dom_sf"/>
</dbReference>
<keyword evidence="3" id="KW-1185">Reference proteome</keyword>
<reference evidence="2 3" key="1">
    <citation type="submission" date="2020-12" db="EMBL/GenBank/DDBJ databases">
        <title>Vagococcus allomyrinae sp. nov. and Enterococcus lavae sp. nov., isolated from the larvae of Allomyrina dichotoma.</title>
        <authorList>
            <person name="Lee S.D."/>
        </authorList>
    </citation>
    <scope>NUCLEOTIDE SEQUENCE [LARGE SCALE GENOMIC DNA]</scope>
    <source>
        <strain evidence="2 3">BWM-S5</strain>
    </source>
</reference>
<organism evidence="2 3">
    <name type="scientific">Enterococcus larvae</name>
    <dbReference type="NCBI Taxonomy" id="2794352"/>
    <lineage>
        <taxon>Bacteria</taxon>
        <taxon>Bacillati</taxon>
        <taxon>Bacillota</taxon>
        <taxon>Bacilli</taxon>
        <taxon>Lactobacillales</taxon>
        <taxon>Enterococcaceae</taxon>
        <taxon>Enterococcus</taxon>
    </lineage>
</organism>
<dbReference type="Proteomes" id="UP000673375">
    <property type="component" value="Unassembled WGS sequence"/>
</dbReference>
<evidence type="ECO:0000259" key="1">
    <source>
        <dbReference type="PROSITE" id="PS50104"/>
    </source>
</evidence>
<name>A0ABS4CPA1_9ENTE</name>
<evidence type="ECO:0000313" key="3">
    <source>
        <dbReference type="Proteomes" id="UP000673375"/>
    </source>
</evidence>
<comment type="caution">
    <text evidence="2">The sequence shown here is derived from an EMBL/GenBank/DDBJ whole genome shotgun (WGS) entry which is preliminary data.</text>
</comment>